<dbReference type="InterPro" id="IPR011701">
    <property type="entry name" value="MFS"/>
</dbReference>
<dbReference type="PANTHER" id="PTHR23514:SF13">
    <property type="entry name" value="INNER MEMBRANE PROTEIN YBJJ"/>
    <property type="match status" value="1"/>
</dbReference>
<feature type="transmembrane region" description="Helical" evidence="5">
    <location>
        <begin position="73"/>
        <end position="92"/>
    </location>
</feature>
<keyword evidence="2 5" id="KW-0812">Transmembrane</keyword>
<evidence type="ECO:0000256" key="4">
    <source>
        <dbReference type="ARBA" id="ARBA00023136"/>
    </source>
</evidence>
<dbReference type="SUPFAM" id="SSF103473">
    <property type="entry name" value="MFS general substrate transporter"/>
    <property type="match status" value="1"/>
</dbReference>
<feature type="transmembrane region" description="Helical" evidence="5">
    <location>
        <begin position="243"/>
        <end position="263"/>
    </location>
</feature>
<dbReference type="Gene3D" id="1.20.1250.20">
    <property type="entry name" value="MFS general substrate transporter like domains"/>
    <property type="match status" value="2"/>
</dbReference>
<dbReference type="PANTHER" id="PTHR23514">
    <property type="entry name" value="BYPASS OF STOP CODON PROTEIN 6"/>
    <property type="match status" value="1"/>
</dbReference>
<feature type="transmembrane region" description="Helical" evidence="5">
    <location>
        <begin position="98"/>
        <end position="120"/>
    </location>
</feature>
<dbReference type="InterPro" id="IPR036259">
    <property type="entry name" value="MFS_trans_sf"/>
</dbReference>
<evidence type="ECO:0000256" key="3">
    <source>
        <dbReference type="ARBA" id="ARBA00022989"/>
    </source>
</evidence>
<dbReference type="PROSITE" id="PS50850">
    <property type="entry name" value="MFS"/>
    <property type="match status" value="1"/>
</dbReference>
<evidence type="ECO:0000313" key="7">
    <source>
        <dbReference type="EMBL" id="MFJ5446634.1"/>
    </source>
</evidence>
<feature type="transmembrane region" description="Helical" evidence="5">
    <location>
        <begin position="367"/>
        <end position="386"/>
    </location>
</feature>
<keyword evidence="3 5" id="KW-1133">Transmembrane helix</keyword>
<dbReference type="CDD" id="cd17393">
    <property type="entry name" value="MFS_MosC_like"/>
    <property type="match status" value="1"/>
</dbReference>
<protein>
    <submittedName>
        <fullName evidence="7">MFS transporter</fullName>
    </submittedName>
</protein>
<gene>
    <name evidence="7" type="ORF">ACIKP9_10385</name>
</gene>
<feature type="transmembrane region" description="Helical" evidence="5">
    <location>
        <begin position="275"/>
        <end position="296"/>
    </location>
</feature>
<evidence type="ECO:0000256" key="2">
    <source>
        <dbReference type="ARBA" id="ARBA00022692"/>
    </source>
</evidence>
<dbReference type="Proteomes" id="UP001617669">
    <property type="component" value="Unassembled WGS sequence"/>
</dbReference>
<reference evidence="7 8" key="1">
    <citation type="submission" date="2024-11" db="EMBL/GenBank/DDBJ databases">
        <authorList>
            <person name="Kaparullina E.N."/>
            <person name="Delegan Y.A."/>
            <person name="Doronina N.V."/>
        </authorList>
    </citation>
    <scope>NUCLEOTIDE SEQUENCE [LARGE SCALE GENOMIC DNA]</scope>
    <source>
        <strain evidence="7 8">7sh_L</strain>
    </source>
</reference>
<evidence type="ECO:0000313" key="8">
    <source>
        <dbReference type="Proteomes" id="UP001617669"/>
    </source>
</evidence>
<evidence type="ECO:0000256" key="5">
    <source>
        <dbReference type="SAM" id="Phobius"/>
    </source>
</evidence>
<feature type="transmembrane region" description="Helical" evidence="5">
    <location>
        <begin position="335"/>
        <end position="355"/>
    </location>
</feature>
<feature type="domain" description="Major facilitator superfamily (MFS) profile" evidence="6">
    <location>
        <begin position="1"/>
        <end position="390"/>
    </location>
</feature>
<feature type="transmembrane region" description="Helical" evidence="5">
    <location>
        <begin position="162"/>
        <end position="181"/>
    </location>
</feature>
<comment type="subcellular location">
    <subcellularLocation>
        <location evidence="1">Membrane</location>
        <topology evidence="1">Multi-pass membrane protein</topology>
    </subcellularLocation>
</comment>
<dbReference type="Pfam" id="PF07690">
    <property type="entry name" value="MFS_1"/>
    <property type="match status" value="1"/>
</dbReference>
<name>A0ABW8GNC1_9PROT</name>
<feature type="transmembrane region" description="Helical" evidence="5">
    <location>
        <begin position="302"/>
        <end position="323"/>
    </location>
</feature>
<sequence length="395" mass="41800">MMTVIQRRQALFTFFLLAGIAVASWVTRTPAIRDQLGVSIAEMGLILFSISVGAMSGVLSSGKFVQRWGTKPVIRAGMLTMWLGLAIMAVGLASTLALMVALGLMLFGLGIGLGEIALNVEGAEIERIMQRPALAMLHAGFSLGTFLGGMLGIALTSIHFPVTWHLALTALAGIPMTLWGLRAIPGGVGVESASEADVDDANTQPFKPWRDTQLMCISLIVLGMALAEGSATDWIPILMVDEHHVSAAIGSMVYTGFAGMMALGRFSGHFFLTHFSRVSVVRTSALLGLIGIGMVIFTNHPYIAAIAVLFWGLGTSLGFPLTISAAGDTGHHATARVSIVATAGYVAFLAGPPLLGFIGEHYSLRHALLVVLFFVGLAFFLARAVAPHMKESHSR</sequence>
<dbReference type="InterPro" id="IPR051788">
    <property type="entry name" value="MFS_Transporter"/>
</dbReference>
<accession>A0ABW8GNC1</accession>
<evidence type="ECO:0000256" key="1">
    <source>
        <dbReference type="ARBA" id="ARBA00004141"/>
    </source>
</evidence>
<evidence type="ECO:0000259" key="6">
    <source>
        <dbReference type="PROSITE" id="PS50850"/>
    </source>
</evidence>
<keyword evidence="8" id="KW-1185">Reference proteome</keyword>
<dbReference type="InterPro" id="IPR020846">
    <property type="entry name" value="MFS_dom"/>
</dbReference>
<feature type="transmembrane region" description="Helical" evidence="5">
    <location>
        <begin position="39"/>
        <end position="61"/>
    </location>
</feature>
<feature type="transmembrane region" description="Helical" evidence="5">
    <location>
        <begin position="214"/>
        <end position="237"/>
    </location>
</feature>
<feature type="transmembrane region" description="Helical" evidence="5">
    <location>
        <begin position="132"/>
        <end position="156"/>
    </location>
</feature>
<keyword evidence="4 5" id="KW-0472">Membrane</keyword>
<dbReference type="EMBL" id="JBIWXY010000002">
    <property type="protein sequence ID" value="MFJ5446634.1"/>
    <property type="molecule type" value="Genomic_DNA"/>
</dbReference>
<proteinExistence type="predicted"/>
<dbReference type="RefSeq" id="WP_400882344.1">
    <property type="nucleotide sequence ID" value="NZ_JBIWXY010000002.1"/>
</dbReference>
<organism evidence="7 8">
    <name type="scientific">Methylobacillus methanolivorans</name>
    <dbReference type="NCBI Taxonomy" id="1848927"/>
    <lineage>
        <taxon>Bacteria</taxon>
        <taxon>Pseudomonadati</taxon>
        <taxon>Pseudomonadota</taxon>
        <taxon>Betaproteobacteria</taxon>
        <taxon>Nitrosomonadales</taxon>
        <taxon>Methylophilaceae</taxon>
        <taxon>Methylobacillus</taxon>
    </lineage>
</organism>
<comment type="caution">
    <text evidence="7">The sequence shown here is derived from an EMBL/GenBank/DDBJ whole genome shotgun (WGS) entry which is preliminary data.</text>
</comment>